<sequence length="93" mass="10478">MIFSSIEEAKDYYEEYGRGKGFSIRTRSSYVSGRGTKINRVIFSCSCGGVHKRKHSIDEANAKIKRNTSTMKTNCMASMRIALNPKQETCDLS</sequence>
<name>A0A200PP68_MACCD</name>
<dbReference type="Proteomes" id="UP000195402">
    <property type="component" value="Unassembled WGS sequence"/>
</dbReference>
<organism evidence="2 3">
    <name type="scientific">Macleaya cordata</name>
    <name type="common">Five-seeded plume-poppy</name>
    <name type="synonym">Bocconia cordata</name>
    <dbReference type="NCBI Taxonomy" id="56857"/>
    <lineage>
        <taxon>Eukaryota</taxon>
        <taxon>Viridiplantae</taxon>
        <taxon>Streptophyta</taxon>
        <taxon>Embryophyta</taxon>
        <taxon>Tracheophyta</taxon>
        <taxon>Spermatophyta</taxon>
        <taxon>Magnoliopsida</taxon>
        <taxon>Ranunculales</taxon>
        <taxon>Papaveraceae</taxon>
        <taxon>Papaveroideae</taxon>
        <taxon>Macleaya</taxon>
    </lineage>
</organism>
<dbReference type="InParanoid" id="A0A200PP68"/>
<dbReference type="PANTHER" id="PTHR46328">
    <property type="entry name" value="FAR-RED IMPAIRED RESPONSIVE (FAR1) FAMILY PROTEIN-RELATED"/>
    <property type="match status" value="1"/>
</dbReference>
<evidence type="ECO:0000313" key="3">
    <source>
        <dbReference type="Proteomes" id="UP000195402"/>
    </source>
</evidence>
<feature type="domain" description="FAR1" evidence="1">
    <location>
        <begin position="11"/>
        <end position="85"/>
    </location>
</feature>
<proteinExistence type="predicted"/>
<dbReference type="Pfam" id="PF03101">
    <property type="entry name" value="FAR1"/>
    <property type="match status" value="1"/>
</dbReference>
<dbReference type="AlphaFoldDB" id="A0A200PP68"/>
<dbReference type="EMBL" id="MVGT01004386">
    <property type="protein sequence ID" value="OUZ99992.1"/>
    <property type="molecule type" value="Genomic_DNA"/>
</dbReference>
<comment type="caution">
    <text evidence="2">The sequence shown here is derived from an EMBL/GenBank/DDBJ whole genome shotgun (WGS) entry which is preliminary data.</text>
</comment>
<evidence type="ECO:0000259" key="1">
    <source>
        <dbReference type="Pfam" id="PF03101"/>
    </source>
</evidence>
<dbReference type="InterPro" id="IPR004330">
    <property type="entry name" value="FAR1_DNA_bnd_dom"/>
</dbReference>
<accession>A0A200PP68</accession>
<keyword evidence="3" id="KW-1185">Reference proteome</keyword>
<evidence type="ECO:0000313" key="2">
    <source>
        <dbReference type="EMBL" id="OUZ99992.1"/>
    </source>
</evidence>
<protein>
    <submittedName>
        <fullName evidence="2">FAR1 DNA binding domain</fullName>
    </submittedName>
</protein>
<reference evidence="2 3" key="1">
    <citation type="journal article" date="2017" name="Mol. Plant">
        <title>The Genome of Medicinal Plant Macleaya cordata Provides New Insights into Benzylisoquinoline Alkaloids Metabolism.</title>
        <authorList>
            <person name="Liu X."/>
            <person name="Liu Y."/>
            <person name="Huang P."/>
            <person name="Ma Y."/>
            <person name="Qing Z."/>
            <person name="Tang Q."/>
            <person name="Cao H."/>
            <person name="Cheng P."/>
            <person name="Zheng Y."/>
            <person name="Yuan Z."/>
            <person name="Zhou Y."/>
            <person name="Liu J."/>
            <person name="Tang Z."/>
            <person name="Zhuo Y."/>
            <person name="Zhang Y."/>
            <person name="Yu L."/>
            <person name="Huang J."/>
            <person name="Yang P."/>
            <person name="Peng Q."/>
            <person name="Zhang J."/>
            <person name="Jiang W."/>
            <person name="Zhang Z."/>
            <person name="Lin K."/>
            <person name="Ro D.K."/>
            <person name="Chen X."/>
            <person name="Xiong X."/>
            <person name="Shang Y."/>
            <person name="Huang S."/>
            <person name="Zeng J."/>
        </authorList>
    </citation>
    <scope>NUCLEOTIDE SEQUENCE [LARGE SCALE GENOMIC DNA]</scope>
    <source>
        <strain evidence="3">cv. BLH2017</strain>
        <tissue evidence="2">Root</tissue>
    </source>
</reference>
<dbReference type="OrthoDB" id="1435840at2759"/>
<gene>
    <name evidence="2" type="ORF">BVC80_9069g115</name>
</gene>